<accession>A0A7J9N046</accession>
<name>A0A7J9N046_GOSSC</name>
<evidence type="ECO:0000313" key="1">
    <source>
        <dbReference type="EMBL" id="MBA0876608.1"/>
    </source>
</evidence>
<sequence>MADAVVKQLGNFIGEFIEYDSAAVQLRYKRIMRVRVKVDVRKPIKRKKRIALKNDESVYVKFEVLQPQLVEVFKWDISLRAQSRINQSWKSKWLVEDDEEKQANFGNTGSMG</sequence>
<reference evidence="1 2" key="1">
    <citation type="journal article" date="2019" name="Genome Biol. Evol.">
        <title>Insights into the evolution of the New World diploid cottons (Gossypium, subgenus Houzingenia) based on genome sequencing.</title>
        <authorList>
            <person name="Grover C.E."/>
            <person name="Arick M.A. 2nd"/>
            <person name="Thrash A."/>
            <person name="Conover J.L."/>
            <person name="Sanders W.S."/>
            <person name="Peterson D.G."/>
            <person name="Frelichowski J.E."/>
            <person name="Scheffler J.A."/>
            <person name="Scheffler B.E."/>
            <person name="Wendel J.F."/>
        </authorList>
    </citation>
    <scope>NUCLEOTIDE SEQUENCE [LARGE SCALE GENOMIC DNA]</scope>
    <source>
        <strain evidence="1">1</strain>
        <tissue evidence="1">Leaf</tissue>
    </source>
</reference>
<evidence type="ECO:0000313" key="2">
    <source>
        <dbReference type="Proteomes" id="UP000593576"/>
    </source>
</evidence>
<dbReference type="AlphaFoldDB" id="A0A7J9N046"/>
<organism evidence="1 2">
    <name type="scientific">Gossypium schwendimanii</name>
    <name type="common">Cotton</name>
    <dbReference type="NCBI Taxonomy" id="34291"/>
    <lineage>
        <taxon>Eukaryota</taxon>
        <taxon>Viridiplantae</taxon>
        <taxon>Streptophyta</taxon>
        <taxon>Embryophyta</taxon>
        <taxon>Tracheophyta</taxon>
        <taxon>Spermatophyta</taxon>
        <taxon>Magnoliopsida</taxon>
        <taxon>eudicotyledons</taxon>
        <taxon>Gunneridae</taxon>
        <taxon>Pentapetalae</taxon>
        <taxon>rosids</taxon>
        <taxon>malvids</taxon>
        <taxon>Malvales</taxon>
        <taxon>Malvaceae</taxon>
        <taxon>Malvoideae</taxon>
        <taxon>Gossypium</taxon>
    </lineage>
</organism>
<gene>
    <name evidence="1" type="ORF">Goshw_003678</name>
</gene>
<dbReference type="Proteomes" id="UP000593576">
    <property type="component" value="Unassembled WGS sequence"/>
</dbReference>
<dbReference type="EMBL" id="JABFAF010265420">
    <property type="protein sequence ID" value="MBA0876608.1"/>
    <property type="molecule type" value="Genomic_DNA"/>
</dbReference>
<proteinExistence type="predicted"/>
<comment type="caution">
    <text evidence="1">The sequence shown here is derived from an EMBL/GenBank/DDBJ whole genome shotgun (WGS) entry which is preliminary data.</text>
</comment>
<dbReference type="OrthoDB" id="1000626at2759"/>
<keyword evidence="2" id="KW-1185">Reference proteome</keyword>
<protein>
    <submittedName>
        <fullName evidence="1">Uncharacterized protein</fullName>
    </submittedName>
</protein>